<keyword evidence="4 14" id="KW-0479">Metal-binding</keyword>
<evidence type="ECO:0000256" key="10">
    <source>
        <dbReference type="ARBA" id="ARBA00023136"/>
    </source>
</evidence>
<dbReference type="GO" id="GO:0046872">
    <property type="term" value="F:metal ion binding"/>
    <property type="evidence" value="ECO:0007669"/>
    <property type="project" value="UniProtKB-UniRule"/>
</dbReference>
<dbReference type="InterPro" id="IPR001915">
    <property type="entry name" value="Peptidase_M48"/>
</dbReference>
<keyword evidence="3 15" id="KW-0812">Transmembrane</keyword>
<dbReference type="STRING" id="578459.A0A194SD52"/>
<comment type="catalytic activity">
    <reaction evidence="11 15">
        <text>Hydrolyzes the peptide bond -P2-(S-farnesyl or geranylgeranyl)C-P1'-P2'-P3'-COOH where P1' and P2' are amino acids with aliphatic side chains and P3' is any C-terminal residue.</text>
        <dbReference type="EC" id="3.4.24.84"/>
    </reaction>
</comment>
<evidence type="ECO:0000256" key="2">
    <source>
        <dbReference type="ARBA" id="ARBA00022670"/>
    </source>
</evidence>
<keyword evidence="6 15" id="KW-0256">Endoplasmic reticulum</keyword>
<evidence type="ECO:0000256" key="4">
    <source>
        <dbReference type="ARBA" id="ARBA00022723"/>
    </source>
</evidence>
<dbReference type="GO" id="GO:0004222">
    <property type="term" value="F:metalloendopeptidase activity"/>
    <property type="evidence" value="ECO:0007669"/>
    <property type="project" value="UniProtKB-UniRule"/>
</dbReference>
<dbReference type="Pfam" id="PF01435">
    <property type="entry name" value="Peptidase_M48"/>
    <property type="match status" value="1"/>
</dbReference>
<evidence type="ECO:0000256" key="14">
    <source>
        <dbReference type="PIRSR" id="PIRSR627057-2"/>
    </source>
</evidence>
<feature type="binding site" evidence="14">
    <location>
        <position position="328"/>
    </location>
    <ligand>
        <name>Zn(2+)</name>
        <dbReference type="ChEBI" id="CHEBI:29105"/>
        <note>catalytic</note>
    </ligand>
</feature>
<dbReference type="PANTHER" id="PTHR10120">
    <property type="entry name" value="CAAX PRENYL PROTEASE 1"/>
    <property type="match status" value="1"/>
</dbReference>
<evidence type="ECO:0000256" key="6">
    <source>
        <dbReference type="ARBA" id="ARBA00022824"/>
    </source>
</evidence>
<feature type="domain" description="Peptidase M48" evidence="16">
    <location>
        <begin position="267"/>
        <end position="483"/>
    </location>
</feature>
<dbReference type="GeneID" id="28973059"/>
<feature type="active site" evidence="13">
    <location>
        <position position="329"/>
    </location>
</feature>
<evidence type="ECO:0000313" key="19">
    <source>
        <dbReference type="Proteomes" id="UP000053890"/>
    </source>
</evidence>
<evidence type="ECO:0000256" key="11">
    <source>
        <dbReference type="ARBA" id="ARBA00044456"/>
    </source>
</evidence>
<comment type="cofactor">
    <cofactor evidence="14 15">
        <name>Zn(2+)</name>
        <dbReference type="ChEBI" id="CHEBI:29105"/>
    </cofactor>
    <text evidence="14 15">Binds 1 zinc ion per subunit.</text>
</comment>
<feature type="active site" description="Proton donor" evidence="13">
    <location>
        <position position="429"/>
    </location>
</feature>
<accession>A0A194SD52</accession>
<evidence type="ECO:0000256" key="13">
    <source>
        <dbReference type="PIRSR" id="PIRSR627057-1"/>
    </source>
</evidence>
<dbReference type="OrthoDB" id="360839at2759"/>
<dbReference type="AlphaFoldDB" id="A0A194SD52"/>
<dbReference type="RefSeq" id="XP_018274717.1">
    <property type="nucleotide sequence ID" value="XM_018412610.1"/>
</dbReference>
<dbReference type="InterPro" id="IPR032456">
    <property type="entry name" value="Peptidase_M48_N"/>
</dbReference>
<dbReference type="FunFam" id="3.30.2010.10:FF:000002">
    <property type="entry name" value="CAAX prenyl protease"/>
    <property type="match status" value="1"/>
</dbReference>
<dbReference type="Gene3D" id="3.30.2010.10">
    <property type="entry name" value="Metalloproteases ('zincins'), catalytic domain"/>
    <property type="match status" value="1"/>
</dbReference>
<protein>
    <recommendedName>
        <fullName evidence="15">CAAX prenyl protease</fullName>
        <ecNumber evidence="15">3.4.24.84</ecNumber>
    </recommendedName>
</protein>
<evidence type="ECO:0000259" key="16">
    <source>
        <dbReference type="Pfam" id="PF01435"/>
    </source>
</evidence>
<comment type="subcellular location">
    <subcellularLocation>
        <location evidence="1 15">Endoplasmic reticulum membrane</location>
        <topology evidence="1 15">Multi-pass membrane protein</topology>
    </subcellularLocation>
</comment>
<feature type="transmembrane region" description="Helical" evidence="15">
    <location>
        <begin position="191"/>
        <end position="213"/>
    </location>
</feature>
<feature type="binding site" evidence="14">
    <location>
        <position position="425"/>
    </location>
    <ligand>
        <name>Zn(2+)</name>
        <dbReference type="ChEBI" id="CHEBI:29105"/>
        <note>catalytic</note>
    </ligand>
</feature>
<evidence type="ECO:0000256" key="5">
    <source>
        <dbReference type="ARBA" id="ARBA00022801"/>
    </source>
</evidence>
<feature type="transmembrane region" description="Helical" evidence="15">
    <location>
        <begin position="225"/>
        <end position="246"/>
    </location>
</feature>
<comment type="caution">
    <text evidence="15">Lacks conserved residue(s) required for the propagation of feature annotation.</text>
</comment>
<evidence type="ECO:0000256" key="9">
    <source>
        <dbReference type="ARBA" id="ARBA00023049"/>
    </source>
</evidence>
<dbReference type="Proteomes" id="UP000053890">
    <property type="component" value="Unassembled WGS sequence"/>
</dbReference>
<evidence type="ECO:0000256" key="7">
    <source>
        <dbReference type="ARBA" id="ARBA00022833"/>
    </source>
</evidence>
<dbReference type="Pfam" id="PF16491">
    <property type="entry name" value="Peptidase_M48_N"/>
    <property type="match status" value="1"/>
</dbReference>
<name>A0A194SD52_RHOGW</name>
<feature type="binding site" evidence="14">
    <location>
        <position position="332"/>
    </location>
    <ligand>
        <name>Zn(2+)</name>
        <dbReference type="ChEBI" id="CHEBI:29105"/>
        <note>catalytic</note>
    </ligand>
</feature>
<comment type="function">
    <text evidence="15">Proteolytically removes the C-terminal three residues of farnesylated proteins.</text>
</comment>
<dbReference type="GO" id="GO:0071586">
    <property type="term" value="P:CAAX-box protein processing"/>
    <property type="evidence" value="ECO:0007669"/>
    <property type="project" value="UniProtKB-UniRule"/>
</dbReference>
<dbReference type="CDD" id="cd07343">
    <property type="entry name" value="M48A_Zmpste24p_like"/>
    <property type="match status" value="1"/>
</dbReference>
<keyword evidence="5 15" id="KW-0378">Hydrolase</keyword>
<proteinExistence type="inferred from homology"/>
<keyword evidence="19" id="KW-1185">Reference proteome</keyword>
<keyword evidence="10 15" id="KW-0472">Membrane</keyword>
<sequence>MASLLSTLQHRLDDPSIPWKTVVAASVLAGELFEGYVGSRQRRFLDPILHPTLPASLKPYLAADDAQTTYSKSQAYARHKMSFSSVVSAIGLVESVILLSNLSQPVLASLGFNVGTVSDWTLLKGFWDAAKYVPGVGVGGPSEIRQTMGFIALSTVASTVLSIPQDYYRNFVMEEKHGFNKMTRRTFIKDLVKGLLVSLLLEVPLLAGVVKIIHWAGQDAVLRIVSWTIGFVFLVQLAMIVVYPFVIAPLFNKFTPLADDSPFYPRIKAVAQRVGFPLDAVYVIDGSTRSSHSNAYFVGVPGLPKQIVIFDTLLEKSTPEEVEAVLAHELGHWKGTHIVYLLVTSLAQVAFSLSIFSLLLSNGPLLASFGFAPSTGSTLAAKVAHPLLPAPVGPTVVALFLASTLFSPLSTFLKFCTNSVTRRLEYDADAFAAKLGGSYARNLKKALVTIHEKNLAVYGVDHVYSALNHNHPTLVERLEALDAKLDKAGEKKLE</sequence>
<gene>
    <name evidence="18" type="ORF">RHOBADRAFT_23753</name>
</gene>
<feature type="non-terminal residue" evidence="18">
    <location>
        <position position="1"/>
    </location>
</feature>
<reference evidence="18 19" key="1">
    <citation type="journal article" date="2015" name="Front. Microbiol.">
        <title>Genome sequence of the plant growth promoting endophytic yeast Rhodotorula graminis WP1.</title>
        <authorList>
            <person name="Firrincieli A."/>
            <person name="Otillar R."/>
            <person name="Salamov A."/>
            <person name="Schmutz J."/>
            <person name="Khan Z."/>
            <person name="Redman R.S."/>
            <person name="Fleck N.D."/>
            <person name="Lindquist E."/>
            <person name="Grigoriev I.V."/>
            <person name="Doty S.L."/>
        </authorList>
    </citation>
    <scope>NUCLEOTIDE SEQUENCE [LARGE SCALE GENOMIC DNA]</scope>
    <source>
        <strain evidence="18 19">WP1</strain>
    </source>
</reference>
<evidence type="ECO:0000256" key="8">
    <source>
        <dbReference type="ARBA" id="ARBA00022989"/>
    </source>
</evidence>
<dbReference type="OMA" id="FVIEEKF"/>
<feature type="transmembrane region" description="Helical" evidence="15">
    <location>
        <begin position="396"/>
        <end position="416"/>
    </location>
</feature>
<evidence type="ECO:0000259" key="17">
    <source>
        <dbReference type="Pfam" id="PF16491"/>
    </source>
</evidence>
<feature type="domain" description="CAAX prenyl protease 1 N-terminal" evidence="17">
    <location>
        <begin position="53"/>
        <end position="253"/>
    </location>
</feature>
<keyword evidence="9 15" id="KW-0482">Metalloprotease</keyword>
<keyword evidence="7 14" id="KW-0862">Zinc</keyword>
<evidence type="ECO:0000256" key="15">
    <source>
        <dbReference type="RuleBase" id="RU366005"/>
    </source>
</evidence>
<comment type="similarity">
    <text evidence="12 15">Belongs to the peptidase M48A family.</text>
</comment>
<evidence type="ECO:0000256" key="3">
    <source>
        <dbReference type="ARBA" id="ARBA00022692"/>
    </source>
</evidence>
<dbReference type="EMBL" id="KQ474073">
    <property type="protein sequence ID" value="KPV78668.1"/>
    <property type="molecule type" value="Genomic_DNA"/>
</dbReference>
<dbReference type="EC" id="3.4.24.84" evidence="15"/>
<keyword evidence="8 15" id="KW-1133">Transmembrane helix</keyword>
<organism evidence="18 19">
    <name type="scientific">Rhodotorula graminis (strain WP1)</name>
    <dbReference type="NCBI Taxonomy" id="578459"/>
    <lineage>
        <taxon>Eukaryota</taxon>
        <taxon>Fungi</taxon>
        <taxon>Dikarya</taxon>
        <taxon>Basidiomycota</taxon>
        <taxon>Pucciniomycotina</taxon>
        <taxon>Microbotryomycetes</taxon>
        <taxon>Sporidiobolales</taxon>
        <taxon>Sporidiobolaceae</taxon>
        <taxon>Rhodotorula</taxon>
    </lineage>
</organism>
<keyword evidence="2 15" id="KW-0645">Protease</keyword>
<dbReference type="InterPro" id="IPR027057">
    <property type="entry name" value="CAXX_Prtase_1"/>
</dbReference>
<evidence type="ECO:0000256" key="1">
    <source>
        <dbReference type="ARBA" id="ARBA00004477"/>
    </source>
</evidence>
<dbReference type="GO" id="GO:0005789">
    <property type="term" value="C:endoplasmic reticulum membrane"/>
    <property type="evidence" value="ECO:0007669"/>
    <property type="project" value="UniProtKB-SubCell"/>
</dbReference>
<evidence type="ECO:0000313" key="18">
    <source>
        <dbReference type="EMBL" id="KPV78668.1"/>
    </source>
</evidence>
<evidence type="ECO:0000256" key="12">
    <source>
        <dbReference type="ARBA" id="ARBA00060927"/>
    </source>
</evidence>
<feature type="transmembrane region" description="Helical" evidence="15">
    <location>
        <begin position="338"/>
        <end position="360"/>
    </location>
</feature>